<feature type="domain" description="Plasmid pRiA4b Orf3-like" evidence="2">
    <location>
        <begin position="568"/>
        <end position="737"/>
    </location>
</feature>
<organism evidence="3 4">
    <name type="scientific">Blastococcus colisei</name>
    <dbReference type="NCBI Taxonomy" id="1564162"/>
    <lineage>
        <taxon>Bacteria</taxon>
        <taxon>Bacillati</taxon>
        <taxon>Actinomycetota</taxon>
        <taxon>Actinomycetes</taxon>
        <taxon>Geodermatophilales</taxon>
        <taxon>Geodermatophilaceae</taxon>
        <taxon>Blastococcus</taxon>
    </lineage>
</organism>
<protein>
    <submittedName>
        <fullName evidence="3">Uncharacterized protein DUF1841</fullName>
    </submittedName>
</protein>
<proteinExistence type="predicted"/>
<dbReference type="AlphaFoldDB" id="A0A543PDH5"/>
<sequence length="759" mass="81670">MQLLRELERELQDADALSAEITVSTLLGAARRARPDDPAGERGPTDLVADVVRQAGKVRRPTSLGLLRCLAVLGGPGERDLAVPGIRRLAAAGVPEPDWTTQLDDVAPTGAWTVHDVYGDAATIAVEFARPCRPHALVVLVDHTEGGIAAGAFLEDDPDDVRTERDRQGQDPLVVVEELDLGTARAQIEAAFRAVDTADPADVDDDLVATRALVLARLRALPAADPAPPAPRPLDEAALVGEFLASPEAAHLTTNATVERCAALIVAHRVEAEPANPLRISPGTLADLLLDRLLGADLSDDEAQAMPGVVLAWTRFTAGRTTLPSVARDHLVSAAEELADTYLVARSYPEFAERGPELAMSYAGDLLDDELDPAALEDAIARRTFAMPYVGTTIGGEDYPSLDPADPDDRGLLIAGEHPEYHAVLDDPFADGEIDGVNPRLHLAVHEMVANQLWDDDPPEAWQAAQRLLAAGMERHDVLHELAGVATELLWHALTDRGPLDLAAYRAALDGLDALPAPRSKRSVGRVPEGQQPLFDAPAAVPPRPTVVRGGGQGTRRGPDAGSRRATAYQLKIRLLGTKPPVWRRVLVPDDLTLAGLHDVIQVAMGWTDTHLHDFRVGDARYGDPGQLSGGWLDDSRDEAAVRVDQVLPRVGDRLRYTYDFGDDWEHEVLVESVEPAVGPVALRCLAGRRAGPPEDCGGVWGYADLCAAACNPDDPAAADRLEWLGHPFDPAHFDREAVDERLGALDRRHPEAGDRTRR</sequence>
<dbReference type="InterPro" id="IPR014993">
    <property type="entry name" value="DUF1841"/>
</dbReference>
<accession>A0A543PDH5</accession>
<comment type="caution">
    <text evidence="3">The sequence shown here is derived from an EMBL/GenBank/DDBJ whole genome shotgun (WGS) entry which is preliminary data.</text>
</comment>
<dbReference type="InterPro" id="IPR024047">
    <property type="entry name" value="MM3350-like_sf"/>
</dbReference>
<dbReference type="OrthoDB" id="5170563at2"/>
<gene>
    <name evidence="3" type="ORF">FHU33_1493</name>
</gene>
<dbReference type="Pfam" id="PF07929">
    <property type="entry name" value="PRiA4_ORF3"/>
    <property type="match status" value="1"/>
</dbReference>
<name>A0A543PDH5_9ACTN</name>
<dbReference type="PANTHER" id="PTHR41878">
    <property type="entry name" value="LEXA REPRESSOR-RELATED"/>
    <property type="match status" value="1"/>
</dbReference>
<feature type="region of interest" description="Disordered" evidence="1">
    <location>
        <begin position="519"/>
        <end position="563"/>
    </location>
</feature>
<keyword evidence="4" id="KW-1185">Reference proteome</keyword>
<dbReference type="Proteomes" id="UP000319865">
    <property type="component" value="Unassembled WGS sequence"/>
</dbReference>
<evidence type="ECO:0000313" key="3">
    <source>
        <dbReference type="EMBL" id="TQN42100.1"/>
    </source>
</evidence>
<evidence type="ECO:0000313" key="4">
    <source>
        <dbReference type="Proteomes" id="UP000319865"/>
    </source>
</evidence>
<dbReference type="Gene3D" id="3.10.290.30">
    <property type="entry name" value="MM3350-like"/>
    <property type="match status" value="1"/>
</dbReference>
<evidence type="ECO:0000259" key="2">
    <source>
        <dbReference type="Pfam" id="PF07929"/>
    </source>
</evidence>
<dbReference type="EMBL" id="VFQE01000001">
    <property type="protein sequence ID" value="TQN42100.1"/>
    <property type="molecule type" value="Genomic_DNA"/>
</dbReference>
<dbReference type="RefSeq" id="WP_142024763.1">
    <property type="nucleotide sequence ID" value="NZ_VFQE01000001.1"/>
</dbReference>
<dbReference type="SUPFAM" id="SSF159941">
    <property type="entry name" value="MM3350-like"/>
    <property type="match status" value="1"/>
</dbReference>
<reference evidence="3 4" key="1">
    <citation type="submission" date="2019-06" db="EMBL/GenBank/DDBJ databases">
        <title>Sequencing the genomes of 1000 actinobacteria strains.</title>
        <authorList>
            <person name="Klenk H.-P."/>
        </authorList>
    </citation>
    <scope>NUCLEOTIDE SEQUENCE [LARGE SCALE GENOMIC DNA]</scope>
    <source>
        <strain evidence="3 4">DSM 46837</strain>
    </source>
</reference>
<dbReference type="InterPro" id="IPR012912">
    <property type="entry name" value="Plasmid_pRiA4b_Orf3-like"/>
</dbReference>
<dbReference type="Pfam" id="PF08897">
    <property type="entry name" value="DUF1841"/>
    <property type="match status" value="1"/>
</dbReference>
<evidence type="ECO:0000256" key="1">
    <source>
        <dbReference type="SAM" id="MobiDB-lite"/>
    </source>
</evidence>
<dbReference type="PANTHER" id="PTHR41878:SF1">
    <property type="entry name" value="TNPR PROTEIN"/>
    <property type="match status" value="1"/>
</dbReference>